<name>A0A409WXS2_PSICY</name>
<proteinExistence type="predicted"/>
<sequence length="116" mass="12992">MSRRSVTGSRLYRHVLWESQRLSTPYSDEAPRVRLATSYPRPSAPLLHTLVLESFLFPFTIGKAGVRVACPDIVHDEITAGSSINYNTPRQTSGVRSFPELFLPASFARVMSRVVL</sequence>
<gene>
    <name evidence="1" type="ORF">CVT25_004056</name>
</gene>
<dbReference type="Proteomes" id="UP000283269">
    <property type="component" value="Unassembled WGS sequence"/>
</dbReference>
<evidence type="ECO:0000313" key="2">
    <source>
        <dbReference type="Proteomes" id="UP000283269"/>
    </source>
</evidence>
<dbReference type="AlphaFoldDB" id="A0A409WXS2"/>
<comment type="caution">
    <text evidence="1">The sequence shown here is derived from an EMBL/GenBank/DDBJ whole genome shotgun (WGS) entry which is preliminary data.</text>
</comment>
<keyword evidence="2" id="KW-1185">Reference proteome</keyword>
<evidence type="ECO:0000313" key="1">
    <source>
        <dbReference type="EMBL" id="PPQ83318.1"/>
    </source>
</evidence>
<organism evidence="1 2">
    <name type="scientific">Psilocybe cyanescens</name>
    <dbReference type="NCBI Taxonomy" id="93625"/>
    <lineage>
        <taxon>Eukaryota</taxon>
        <taxon>Fungi</taxon>
        <taxon>Dikarya</taxon>
        <taxon>Basidiomycota</taxon>
        <taxon>Agaricomycotina</taxon>
        <taxon>Agaricomycetes</taxon>
        <taxon>Agaricomycetidae</taxon>
        <taxon>Agaricales</taxon>
        <taxon>Agaricineae</taxon>
        <taxon>Strophariaceae</taxon>
        <taxon>Psilocybe</taxon>
    </lineage>
</organism>
<accession>A0A409WXS2</accession>
<dbReference type="InParanoid" id="A0A409WXS2"/>
<reference evidence="1 2" key="1">
    <citation type="journal article" date="2018" name="Evol. Lett.">
        <title>Horizontal gene cluster transfer increased hallucinogenic mushroom diversity.</title>
        <authorList>
            <person name="Reynolds H.T."/>
            <person name="Vijayakumar V."/>
            <person name="Gluck-Thaler E."/>
            <person name="Korotkin H.B."/>
            <person name="Matheny P.B."/>
            <person name="Slot J.C."/>
        </authorList>
    </citation>
    <scope>NUCLEOTIDE SEQUENCE [LARGE SCALE GENOMIC DNA]</scope>
    <source>
        <strain evidence="1 2">2631</strain>
    </source>
</reference>
<dbReference type="EMBL" id="NHYD01003028">
    <property type="protein sequence ID" value="PPQ83318.1"/>
    <property type="molecule type" value="Genomic_DNA"/>
</dbReference>
<protein>
    <submittedName>
        <fullName evidence="1">Uncharacterized protein</fullName>
    </submittedName>
</protein>